<dbReference type="GO" id="GO:0046872">
    <property type="term" value="F:metal ion binding"/>
    <property type="evidence" value="ECO:0007669"/>
    <property type="project" value="UniProtKB-KW"/>
</dbReference>
<dbReference type="Gene3D" id="3.90.440.10">
    <property type="entry name" value="Nitric Oxide Synthase,Heme Domain,Chain A domain 2"/>
    <property type="match status" value="1"/>
</dbReference>
<comment type="catalytic activity">
    <reaction evidence="10">
        <text>3 reduced [flavodoxin] + 2 L-arginine + 4 O2 = 3 oxidized [flavodoxin] + 2 L-citrulline + 2 nitric oxide + 4 H2O + 5 H(+)</text>
        <dbReference type="Rhea" id="RHEA:52324"/>
        <dbReference type="Rhea" id="RHEA-COMP:10622"/>
        <dbReference type="Rhea" id="RHEA-COMP:10623"/>
        <dbReference type="ChEBI" id="CHEBI:15377"/>
        <dbReference type="ChEBI" id="CHEBI:15378"/>
        <dbReference type="ChEBI" id="CHEBI:15379"/>
        <dbReference type="ChEBI" id="CHEBI:16480"/>
        <dbReference type="ChEBI" id="CHEBI:32682"/>
        <dbReference type="ChEBI" id="CHEBI:57618"/>
        <dbReference type="ChEBI" id="CHEBI:57743"/>
        <dbReference type="ChEBI" id="CHEBI:58210"/>
        <dbReference type="EC" id="1.14.14.47"/>
    </reaction>
</comment>
<evidence type="ECO:0000259" key="13">
    <source>
        <dbReference type="PROSITE" id="PS60001"/>
    </source>
</evidence>
<evidence type="ECO:0000256" key="8">
    <source>
        <dbReference type="ARBA" id="ARBA00023002"/>
    </source>
</evidence>
<dbReference type="AlphaFoldDB" id="A0A4Y8Q7A2"/>
<dbReference type="Gene3D" id="3.90.1230.10">
    <property type="entry name" value="Nitric Oxide Synthase, Chain A, domain 3"/>
    <property type="match status" value="1"/>
</dbReference>
<evidence type="ECO:0000256" key="7">
    <source>
        <dbReference type="ARBA" id="ARBA00022723"/>
    </source>
</evidence>
<dbReference type="InterPro" id="IPR044940">
    <property type="entry name" value="NOS_dom_2"/>
</dbReference>
<dbReference type="InterPro" id="IPR050607">
    <property type="entry name" value="NOS"/>
</dbReference>
<organism evidence="14 15">
    <name type="scientific">Paenibacillus athensensis</name>
    <dbReference type="NCBI Taxonomy" id="1967502"/>
    <lineage>
        <taxon>Bacteria</taxon>
        <taxon>Bacillati</taxon>
        <taxon>Bacillota</taxon>
        <taxon>Bacilli</taxon>
        <taxon>Bacillales</taxon>
        <taxon>Paenibacillaceae</taxon>
        <taxon>Paenibacillus</taxon>
    </lineage>
</organism>
<evidence type="ECO:0000256" key="2">
    <source>
        <dbReference type="ARBA" id="ARBA00002642"/>
    </source>
</evidence>
<dbReference type="InterPro" id="IPR004030">
    <property type="entry name" value="NOS_N"/>
</dbReference>
<reference evidence="14 15" key="1">
    <citation type="submission" date="2017-03" db="EMBL/GenBank/DDBJ databases">
        <title>Isolation of Levoglucosan Utilizing Bacteria.</title>
        <authorList>
            <person name="Arya A.S."/>
        </authorList>
    </citation>
    <scope>NUCLEOTIDE SEQUENCE [LARGE SCALE GENOMIC DNA]</scope>
    <source>
        <strain evidence="14 15">MEC069</strain>
    </source>
</reference>
<evidence type="ECO:0000256" key="3">
    <source>
        <dbReference type="ARBA" id="ARBA00005411"/>
    </source>
</evidence>
<dbReference type="Pfam" id="PF02898">
    <property type="entry name" value="NO_synthase"/>
    <property type="match status" value="1"/>
</dbReference>
<comment type="caution">
    <text evidence="14">The sequence shown here is derived from an EMBL/GenBank/DDBJ whole genome shotgun (WGS) entry which is preliminary data.</text>
</comment>
<evidence type="ECO:0000256" key="4">
    <source>
        <dbReference type="ARBA" id="ARBA00012735"/>
    </source>
</evidence>
<dbReference type="SUPFAM" id="SSF56512">
    <property type="entry name" value="Nitric oxide (NO) synthase oxygenase domain"/>
    <property type="match status" value="1"/>
</dbReference>
<comment type="cofactor">
    <cofactor evidence="1 11 12">
        <name>heme</name>
        <dbReference type="ChEBI" id="CHEBI:30413"/>
    </cofactor>
</comment>
<evidence type="ECO:0000256" key="1">
    <source>
        <dbReference type="ARBA" id="ARBA00001971"/>
    </source>
</evidence>
<dbReference type="PROSITE" id="PS60001">
    <property type="entry name" value="NOS"/>
    <property type="match status" value="1"/>
</dbReference>
<dbReference type="PANTHER" id="PTHR43410:SF1">
    <property type="entry name" value="NITRIC OXIDE SYNTHASE"/>
    <property type="match status" value="1"/>
</dbReference>
<evidence type="ECO:0000313" key="14">
    <source>
        <dbReference type="EMBL" id="TFE90216.1"/>
    </source>
</evidence>
<name>A0A4Y8Q7A2_9BACL</name>
<dbReference type="Proteomes" id="UP000298246">
    <property type="component" value="Unassembled WGS sequence"/>
</dbReference>
<evidence type="ECO:0000256" key="10">
    <source>
        <dbReference type="ARBA" id="ARBA00048713"/>
    </source>
</evidence>
<gene>
    <name evidence="14" type="ORF">B5M42_05990</name>
</gene>
<protein>
    <recommendedName>
        <fullName evidence="5 11">Nitric oxide synthase oxygenase</fullName>
        <ecNumber evidence="4 11">1.14.14.47</ecNumber>
    </recommendedName>
</protein>
<evidence type="ECO:0000256" key="9">
    <source>
        <dbReference type="ARBA" id="ARBA00023004"/>
    </source>
</evidence>
<accession>A0A4Y8Q7A2</accession>
<comment type="function">
    <text evidence="2 11">Catalyzes the production of nitric oxide.</text>
</comment>
<dbReference type="InterPro" id="IPR036119">
    <property type="entry name" value="NOS_N_sf"/>
</dbReference>
<feature type="binding site" description="axial binding residue" evidence="12">
    <location>
        <position position="68"/>
    </location>
    <ligand>
        <name>heme</name>
        <dbReference type="ChEBI" id="CHEBI:30413"/>
    </ligand>
    <ligandPart>
        <name>Fe</name>
        <dbReference type="ChEBI" id="CHEBI:18248"/>
    </ligandPart>
</feature>
<comment type="miscellaneous">
    <text evidence="11">This protein is similar to the oxygenase domain of eukaryotic nitric oxide synthases but lacks the reductase domain which, in eukaryotes, is responsible for transfer of electrons to the ferric heme during nitric oxide synthesis.</text>
</comment>
<dbReference type="EC" id="1.14.14.47" evidence="4 11"/>
<keyword evidence="7 11" id="KW-0479">Metal-binding</keyword>
<dbReference type="PANTHER" id="PTHR43410">
    <property type="entry name" value="NITRIC OXIDE SYNTHASE OXYGENASE"/>
    <property type="match status" value="1"/>
</dbReference>
<dbReference type="InterPro" id="IPR017142">
    <property type="entry name" value="Nitric_oxide_synthase_Oase-su"/>
</dbReference>
<evidence type="ECO:0000313" key="15">
    <source>
        <dbReference type="Proteomes" id="UP000298246"/>
    </source>
</evidence>
<dbReference type="EMBL" id="MYFO01000005">
    <property type="protein sequence ID" value="TFE90216.1"/>
    <property type="molecule type" value="Genomic_DNA"/>
</dbReference>
<keyword evidence="8 11" id="KW-0560">Oxidoreductase</keyword>
<feature type="domain" description="Nitric oxide synthase (NOS)" evidence="13">
    <location>
        <begin position="67"/>
        <end position="74"/>
    </location>
</feature>
<dbReference type="CDD" id="cd00575">
    <property type="entry name" value="NOS_oxygenase"/>
    <property type="match status" value="1"/>
</dbReference>
<dbReference type="Gene3D" id="3.90.340.10">
    <property type="entry name" value="Nitric Oxide Synthase, Chain A, domain 1"/>
    <property type="match status" value="1"/>
</dbReference>
<keyword evidence="15" id="KW-1185">Reference proteome</keyword>
<keyword evidence="6 11" id="KW-0349">Heme</keyword>
<dbReference type="OrthoDB" id="3398374at2"/>
<evidence type="ECO:0000256" key="11">
    <source>
        <dbReference type="PIRNR" id="PIRNR037219"/>
    </source>
</evidence>
<proteinExistence type="inferred from homology"/>
<sequence length="384" mass="43069">MVEEQRQIGEQAAAFIRECYGEWGKGEDELQARLDEVARSIALTGSYVQTEEEARHGARMAWRNSSRCIGRLFWKTLEVFDERELDSEEAIAEALLRHMRYATNGGRVRPAITLFAPRGVGRQIRIWNHQLVRYAGYETERGLVGDPASLAFTAVCRSLGWKGAGGPFDVLPLVVQVDDRPPRWYAIPEECVLEVPLTHPQLPGFAELGLKWYAVPFIADMRLEIGGLSYTAAPFNGWYMETEIGARNLADANRYDQLPRVAELMSLDTSTHASLWKDRALVELNAAVLHSFRAARVSVVDHHTAAEQFQLFEQQEAACGRAVNGNWSWLIPPMSPATTAIWAKSYKETRVTPNYFYQKSPYAPERVGEAPAALAAACPFHASR</sequence>
<dbReference type="GO" id="GO:0006809">
    <property type="term" value="P:nitric oxide biosynthetic process"/>
    <property type="evidence" value="ECO:0007669"/>
    <property type="project" value="InterPro"/>
</dbReference>
<evidence type="ECO:0000256" key="5">
    <source>
        <dbReference type="ARBA" id="ARBA00018859"/>
    </source>
</evidence>
<keyword evidence="9 11" id="KW-0408">Iron</keyword>
<dbReference type="InterPro" id="IPR044944">
    <property type="entry name" value="NOS_dom_3"/>
</dbReference>
<comment type="similarity">
    <text evidence="3 11">Belongs to the NOS family. Bacterial NOS oxygenase subfamily.</text>
</comment>
<dbReference type="GO" id="GO:0020037">
    <property type="term" value="F:heme binding"/>
    <property type="evidence" value="ECO:0007669"/>
    <property type="project" value="InterPro"/>
</dbReference>
<evidence type="ECO:0000256" key="6">
    <source>
        <dbReference type="ARBA" id="ARBA00022617"/>
    </source>
</evidence>
<dbReference type="GO" id="GO:0004517">
    <property type="term" value="F:nitric-oxide synthase activity"/>
    <property type="evidence" value="ECO:0007669"/>
    <property type="project" value="InterPro"/>
</dbReference>
<dbReference type="PIRSF" id="PIRSF037219">
    <property type="entry name" value="NOS_oxygenase"/>
    <property type="match status" value="1"/>
</dbReference>
<comment type="subunit">
    <text evidence="11">Homodimer.</text>
</comment>
<dbReference type="InterPro" id="IPR044943">
    <property type="entry name" value="NOS_dom_1"/>
</dbReference>
<evidence type="ECO:0000256" key="12">
    <source>
        <dbReference type="PIRSR" id="PIRSR037219-1"/>
    </source>
</evidence>